<gene>
    <name evidence="1" type="ORF">FRZ06_01945</name>
</gene>
<reference evidence="1" key="1">
    <citation type="submission" date="2019-08" db="EMBL/GenBank/DDBJ databases">
        <title>Genome sequence of Clostridiales bacterium MT110.</title>
        <authorList>
            <person name="Cao J."/>
        </authorList>
    </citation>
    <scope>NUCLEOTIDE SEQUENCE</scope>
    <source>
        <strain evidence="1">MT110</strain>
    </source>
</reference>
<protein>
    <submittedName>
        <fullName evidence="1">HAD family hydrolase</fullName>
    </submittedName>
</protein>
<evidence type="ECO:0000313" key="1">
    <source>
        <dbReference type="EMBL" id="QOX62199.1"/>
    </source>
</evidence>
<accession>A0ACD1A766</accession>
<sequence length="219" mass="24950">MYKACIFDLDGTLLNTLHTIAHYSNKALEHFGFEKLPLEKYQVLCRLSYKEYYQTLLKFGGCPEDRTEELFDQVGRFDHQAYLKDALYLTKPYEGIKEILEKLAEKDIILAVLTNKPDHVAQEVIAATFPDTFDLCVGQLPDKPAKPDPNALLRVVDLLGLQKDECIYVGDTDVDIKTANGAGVFCIAAAWGYQPIEMLEKNEPDVIIHRPEEVLTYYR</sequence>
<evidence type="ECO:0000313" key="2">
    <source>
        <dbReference type="Proteomes" id="UP000594014"/>
    </source>
</evidence>
<dbReference type="EMBL" id="CP042469">
    <property type="protein sequence ID" value="QOX62199.1"/>
    <property type="molecule type" value="Genomic_DNA"/>
</dbReference>
<keyword evidence="1" id="KW-0378">Hydrolase</keyword>
<organism evidence="1 2">
    <name type="scientific">Anoxybacterium hadale</name>
    <dbReference type="NCBI Taxonomy" id="3408580"/>
    <lineage>
        <taxon>Bacteria</taxon>
        <taxon>Bacillati</taxon>
        <taxon>Bacillota</taxon>
        <taxon>Clostridia</taxon>
        <taxon>Peptostreptococcales</taxon>
        <taxon>Anaerovoracaceae</taxon>
        <taxon>Anoxybacterium</taxon>
    </lineage>
</organism>
<dbReference type="Proteomes" id="UP000594014">
    <property type="component" value="Chromosome"/>
</dbReference>
<keyword evidence="2" id="KW-1185">Reference proteome</keyword>
<proteinExistence type="predicted"/>
<name>A0ACD1A766_9FIRM</name>